<gene>
    <name evidence="10" type="ORF">IMG5_002980</name>
</gene>
<dbReference type="Gene3D" id="3.30.160.190">
    <property type="entry name" value="atu1810 like domain"/>
    <property type="match status" value="1"/>
</dbReference>
<dbReference type="RefSeq" id="XP_004040030.1">
    <property type="nucleotide sequence ID" value="XM_004039982.1"/>
</dbReference>
<dbReference type="AlphaFoldDB" id="G0QJ75"/>
<dbReference type="InterPro" id="IPR038532">
    <property type="entry name" value="NDUFS4-like_sf"/>
</dbReference>
<proteinExistence type="inferred from homology"/>
<dbReference type="EMBL" id="GL983051">
    <property type="protein sequence ID" value="EGR34726.1"/>
    <property type="molecule type" value="Genomic_DNA"/>
</dbReference>
<keyword evidence="3 9" id="KW-0679">Respiratory chain</keyword>
<evidence type="ECO:0000256" key="5">
    <source>
        <dbReference type="ARBA" id="ARBA00022946"/>
    </source>
</evidence>
<keyword evidence="7 9" id="KW-0496">Mitochondrion</keyword>
<evidence type="ECO:0000313" key="10">
    <source>
        <dbReference type="EMBL" id="EGR34726.1"/>
    </source>
</evidence>
<dbReference type="STRING" id="857967.G0QJ75"/>
<dbReference type="InterPro" id="IPR006885">
    <property type="entry name" value="NADH_UbQ_FeS_4_mit-like"/>
</dbReference>
<evidence type="ECO:0000256" key="7">
    <source>
        <dbReference type="ARBA" id="ARBA00023128"/>
    </source>
</evidence>
<dbReference type="GeneID" id="14910933"/>
<dbReference type="GO" id="GO:0022900">
    <property type="term" value="P:electron transport chain"/>
    <property type="evidence" value="ECO:0007669"/>
    <property type="project" value="InterPro"/>
</dbReference>
<dbReference type="OMA" id="ARIYIQD"/>
<comment type="similarity">
    <text evidence="1 9">Belongs to the complex I NDUFS4 subunit family.</text>
</comment>
<dbReference type="eggNOG" id="ENOG502STWN">
    <property type="taxonomic scope" value="Eukaryota"/>
</dbReference>
<keyword evidence="8 9" id="KW-0472">Membrane</keyword>
<reference evidence="10 11" key="1">
    <citation type="submission" date="2011-07" db="EMBL/GenBank/DDBJ databases">
        <authorList>
            <person name="Coyne R."/>
            <person name="Brami D."/>
            <person name="Johnson J."/>
            <person name="Hostetler J."/>
            <person name="Hannick L."/>
            <person name="Clark T."/>
            <person name="Cassidy-Hanley D."/>
            <person name="Inman J."/>
        </authorList>
    </citation>
    <scope>NUCLEOTIDE SEQUENCE [LARGE SCALE GENOMIC DNA]</scope>
    <source>
        <strain evidence="10 11">G5</strain>
    </source>
</reference>
<evidence type="ECO:0000256" key="2">
    <source>
        <dbReference type="ARBA" id="ARBA00022448"/>
    </source>
</evidence>
<name>G0QJ75_ICHMU</name>
<organism evidence="10 11">
    <name type="scientific">Ichthyophthirius multifiliis</name>
    <name type="common">White spot disease agent</name>
    <name type="synonym">Ich</name>
    <dbReference type="NCBI Taxonomy" id="5932"/>
    <lineage>
        <taxon>Eukaryota</taxon>
        <taxon>Sar</taxon>
        <taxon>Alveolata</taxon>
        <taxon>Ciliophora</taxon>
        <taxon>Intramacronucleata</taxon>
        <taxon>Oligohymenophorea</taxon>
        <taxon>Hymenostomatida</taxon>
        <taxon>Ophryoglenina</taxon>
        <taxon>Ichthyophthirius</taxon>
    </lineage>
</organism>
<evidence type="ECO:0000256" key="9">
    <source>
        <dbReference type="RuleBase" id="RU367010"/>
    </source>
</evidence>
<keyword evidence="4 9" id="KW-0999">Mitochondrion inner membrane</keyword>
<evidence type="ECO:0000313" key="11">
    <source>
        <dbReference type="Proteomes" id="UP000008983"/>
    </source>
</evidence>
<evidence type="ECO:0000256" key="8">
    <source>
        <dbReference type="ARBA" id="ARBA00023136"/>
    </source>
</evidence>
<evidence type="ECO:0000256" key="6">
    <source>
        <dbReference type="ARBA" id="ARBA00022982"/>
    </source>
</evidence>
<accession>G0QJ75</accession>
<evidence type="ECO:0000256" key="4">
    <source>
        <dbReference type="ARBA" id="ARBA00022792"/>
    </source>
</evidence>
<keyword evidence="11" id="KW-1185">Reference proteome</keyword>
<dbReference type="GO" id="GO:0005743">
    <property type="term" value="C:mitochondrial inner membrane"/>
    <property type="evidence" value="ECO:0007669"/>
    <property type="project" value="UniProtKB-SubCell"/>
</dbReference>
<comment type="subcellular location">
    <subcellularLocation>
        <location evidence="9">Mitochondrion inner membrane</location>
        <topology evidence="9">Peripheral membrane protein</topology>
        <orientation evidence="9">Matrix side</orientation>
    </subcellularLocation>
</comment>
<keyword evidence="2 9" id="KW-0813">Transport</keyword>
<protein>
    <recommendedName>
        <fullName evidence="9">NADH dehydrogenase [ubiquinone] iron-sulfur protein 4, mitochondrial</fullName>
    </recommendedName>
</protein>
<comment type="function">
    <text evidence="9">Accessory subunit of the mitochondrial membrane respiratory chain NADH dehydrogenase (Complex I), that is believed not to be involved in catalysis. Complex I functions in the transfer of electrons from NADH to the respiratory chain. The immediate electron acceptor for the enzyme is believed to be ubiquinone.</text>
</comment>
<dbReference type="InParanoid" id="G0QJ75"/>
<dbReference type="OrthoDB" id="286255at2759"/>
<evidence type="ECO:0000256" key="3">
    <source>
        <dbReference type="ARBA" id="ARBA00022660"/>
    </source>
</evidence>
<sequence>MLIIRTVNHQVQKLNEIRKIPQKLIQSENEKLLSVGVQQRNNVMPKSFDDNSRIGFSQHPALDSSCQYNENHTLVRNDILGRTARIYVHDINHMHDTPELSEGYQWCMQFQRQAQYKTPNMGWVHNGDTFSKRNNYFRTLEDAIQYCKQMGYGYEVDYPKFRYHSKKSYADNMKWPGHDAEDPDQ</sequence>
<dbReference type="Proteomes" id="UP000008983">
    <property type="component" value="Unassembled WGS sequence"/>
</dbReference>
<keyword evidence="6 9" id="KW-0249">Electron transport</keyword>
<keyword evidence="5 9" id="KW-0809">Transit peptide</keyword>
<dbReference type="Pfam" id="PF04800">
    <property type="entry name" value="NDUS4"/>
    <property type="match status" value="1"/>
</dbReference>
<evidence type="ECO:0000256" key="1">
    <source>
        <dbReference type="ARBA" id="ARBA00005882"/>
    </source>
</evidence>